<gene>
    <name evidence="2" type="ORF">BK816_01195</name>
</gene>
<organism evidence="2 3">
    <name type="scientific">Boudabousia tangfeifanii</name>
    <dbReference type="NCBI Taxonomy" id="1912795"/>
    <lineage>
        <taxon>Bacteria</taxon>
        <taxon>Bacillati</taxon>
        <taxon>Actinomycetota</taxon>
        <taxon>Actinomycetes</taxon>
        <taxon>Actinomycetales</taxon>
        <taxon>Actinomycetaceae</taxon>
        <taxon>Boudabousia</taxon>
    </lineage>
</organism>
<keyword evidence="1" id="KW-0812">Transmembrane</keyword>
<sequence length="155" mass="16717">MFESLHEFVHSLPVGLQWLGVMLIAAIPFVESYGATAIGIAVGVHPLLVIPAAILGNVFSMLVFVFLGKTAHNRLSNDRELSGRKARFKNLFDKYGVAVVSLIGQTVLPSQITSGLMVSFGAHRKKVINWQVISICIWAIAFGAIALGLLNVFGV</sequence>
<dbReference type="AlphaFoldDB" id="A0A1D9MM77"/>
<evidence type="ECO:0008006" key="4">
    <source>
        <dbReference type="Google" id="ProtNLM"/>
    </source>
</evidence>
<name>A0A1D9MM77_9ACTO</name>
<dbReference type="STRING" id="1912795.BK816_01195"/>
<feature type="transmembrane region" description="Helical" evidence="1">
    <location>
        <begin position="91"/>
        <end position="108"/>
    </location>
</feature>
<dbReference type="EMBL" id="CP017812">
    <property type="protein sequence ID" value="AOZ73407.1"/>
    <property type="molecule type" value="Genomic_DNA"/>
</dbReference>
<keyword evidence="3" id="KW-1185">Reference proteome</keyword>
<protein>
    <recommendedName>
        <fullName evidence="4">Small multi-drug export protein</fullName>
    </recommendedName>
</protein>
<proteinExistence type="predicted"/>
<evidence type="ECO:0000313" key="2">
    <source>
        <dbReference type="EMBL" id="AOZ73407.1"/>
    </source>
</evidence>
<dbReference type="OrthoDB" id="4570818at2"/>
<keyword evidence="1" id="KW-1133">Transmembrane helix</keyword>
<evidence type="ECO:0000256" key="1">
    <source>
        <dbReference type="SAM" id="Phobius"/>
    </source>
</evidence>
<feature type="transmembrane region" description="Helical" evidence="1">
    <location>
        <begin position="48"/>
        <end position="70"/>
    </location>
</feature>
<dbReference type="KEGG" id="avu:BK816_01195"/>
<keyword evidence="1" id="KW-0472">Membrane</keyword>
<dbReference type="Proteomes" id="UP000176288">
    <property type="component" value="Chromosome"/>
</dbReference>
<feature type="transmembrane region" description="Helical" evidence="1">
    <location>
        <begin position="128"/>
        <end position="153"/>
    </location>
</feature>
<reference evidence="2 3" key="1">
    <citation type="submission" date="2016-10" db="EMBL/GenBank/DDBJ databases">
        <title>Actinomyces aegypiusis sp. nov., isolated from the Aegypius monachus in Qinghai Tibet Plateau China.</title>
        <authorList>
            <person name="Wang Y."/>
        </authorList>
    </citation>
    <scope>NUCLEOTIDE SEQUENCE [LARGE SCALE GENOMIC DNA]</scope>
    <source>
        <strain evidence="2 3">VUL4_3</strain>
    </source>
</reference>
<accession>A0A1D9MM77</accession>
<evidence type="ECO:0000313" key="3">
    <source>
        <dbReference type="Proteomes" id="UP000176288"/>
    </source>
</evidence>